<dbReference type="Gene3D" id="3.80.10.10">
    <property type="entry name" value="Ribonuclease Inhibitor"/>
    <property type="match status" value="1"/>
</dbReference>
<gene>
    <name evidence="3" type="ORF">CFP56_040307</name>
</gene>
<accession>A0AAW0LM62</accession>
<dbReference type="InterPro" id="IPR032675">
    <property type="entry name" value="LRR_dom_sf"/>
</dbReference>
<sequence length="162" mass="18491">MLRTLRNLKELKTEKCGSIEKVFDIQGTNNVEESRDIVAAELISLTLRNLEKVKHVVFPILKKLEIEGMDSMNMIWPDQLISDFFGKLEKLTVSGCTNLTNIVPPNMLRTLRNLKELKIEKCGSIEEVFDIQGTNNVEESRDIAAVELISLTLRNLEKVKYV</sequence>
<comment type="caution">
    <text evidence="3">The sequence shown here is derived from an EMBL/GenBank/DDBJ whole genome shotgun (WGS) entry which is preliminary data.</text>
</comment>
<dbReference type="Pfam" id="PF23247">
    <property type="entry name" value="LRR_RPS2"/>
    <property type="match status" value="2"/>
</dbReference>
<dbReference type="InterPro" id="IPR050905">
    <property type="entry name" value="Plant_NBS-LRR"/>
</dbReference>
<proteinExistence type="predicted"/>
<keyword evidence="4" id="KW-1185">Reference proteome</keyword>
<dbReference type="EMBL" id="PKMF04000080">
    <property type="protein sequence ID" value="KAK7852034.1"/>
    <property type="molecule type" value="Genomic_DNA"/>
</dbReference>
<name>A0AAW0LM62_QUESU</name>
<reference evidence="3 4" key="1">
    <citation type="journal article" date="2018" name="Sci. Data">
        <title>The draft genome sequence of cork oak.</title>
        <authorList>
            <person name="Ramos A.M."/>
            <person name="Usie A."/>
            <person name="Barbosa P."/>
            <person name="Barros P.M."/>
            <person name="Capote T."/>
            <person name="Chaves I."/>
            <person name="Simoes F."/>
            <person name="Abreu I."/>
            <person name="Carrasquinho I."/>
            <person name="Faro C."/>
            <person name="Guimaraes J.B."/>
            <person name="Mendonca D."/>
            <person name="Nobrega F."/>
            <person name="Rodrigues L."/>
            <person name="Saibo N.J.M."/>
            <person name="Varela M.C."/>
            <person name="Egas C."/>
            <person name="Matos J."/>
            <person name="Miguel C.M."/>
            <person name="Oliveira M.M."/>
            <person name="Ricardo C.P."/>
            <person name="Goncalves S."/>
        </authorList>
    </citation>
    <scope>NUCLEOTIDE SEQUENCE [LARGE SCALE GENOMIC DNA]</scope>
    <source>
        <strain evidence="4">cv. HL8</strain>
    </source>
</reference>
<evidence type="ECO:0000313" key="3">
    <source>
        <dbReference type="EMBL" id="KAK7852034.1"/>
    </source>
</evidence>
<evidence type="ECO:0000259" key="2">
    <source>
        <dbReference type="Pfam" id="PF23247"/>
    </source>
</evidence>
<keyword evidence="1" id="KW-0611">Plant defense</keyword>
<dbReference type="Proteomes" id="UP000237347">
    <property type="component" value="Unassembled WGS sequence"/>
</dbReference>
<feature type="domain" description="Disease resistance protein At4g27190-like leucine-rich repeats" evidence="2">
    <location>
        <begin position="62"/>
        <end position="162"/>
    </location>
</feature>
<dbReference type="PANTHER" id="PTHR33463">
    <property type="entry name" value="NB-ARC DOMAIN-CONTAINING PROTEIN-RELATED"/>
    <property type="match status" value="1"/>
</dbReference>
<dbReference type="PANTHER" id="PTHR33463:SF209">
    <property type="entry name" value="DISEASE RESISTANCE PROTEIN RPS2-LIKE"/>
    <property type="match status" value="1"/>
</dbReference>
<protein>
    <recommendedName>
        <fullName evidence="2">Disease resistance protein At4g27190-like leucine-rich repeats domain-containing protein</fullName>
    </recommendedName>
</protein>
<dbReference type="SUPFAM" id="SSF52047">
    <property type="entry name" value="RNI-like"/>
    <property type="match status" value="1"/>
</dbReference>
<evidence type="ECO:0000256" key="1">
    <source>
        <dbReference type="ARBA" id="ARBA00022821"/>
    </source>
</evidence>
<dbReference type="InterPro" id="IPR057135">
    <property type="entry name" value="At4g27190-like_LRR"/>
</dbReference>
<organism evidence="3 4">
    <name type="scientific">Quercus suber</name>
    <name type="common">Cork oak</name>
    <dbReference type="NCBI Taxonomy" id="58331"/>
    <lineage>
        <taxon>Eukaryota</taxon>
        <taxon>Viridiplantae</taxon>
        <taxon>Streptophyta</taxon>
        <taxon>Embryophyta</taxon>
        <taxon>Tracheophyta</taxon>
        <taxon>Spermatophyta</taxon>
        <taxon>Magnoliopsida</taxon>
        <taxon>eudicotyledons</taxon>
        <taxon>Gunneridae</taxon>
        <taxon>Pentapetalae</taxon>
        <taxon>rosids</taxon>
        <taxon>fabids</taxon>
        <taxon>Fagales</taxon>
        <taxon>Fagaceae</taxon>
        <taxon>Quercus</taxon>
    </lineage>
</organism>
<evidence type="ECO:0000313" key="4">
    <source>
        <dbReference type="Proteomes" id="UP000237347"/>
    </source>
</evidence>
<feature type="domain" description="Disease resistance protein At4g27190-like leucine-rich repeats" evidence="2">
    <location>
        <begin position="1"/>
        <end position="56"/>
    </location>
</feature>
<dbReference type="AlphaFoldDB" id="A0AAW0LM62"/>